<dbReference type="InterPro" id="IPR013693">
    <property type="entry name" value="SpoIID/LytB_N"/>
</dbReference>
<gene>
    <name evidence="2" type="ORF">UFOPK1440_00057</name>
    <name evidence="3" type="ORF">UFOPK1946_00131</name>
</gene>
<proteinExistence type="predicted"/>
<reference evidence="2" key="1">
    <citation type="submission" date="2020-05" db="EMBL/GenBank/DDBJ databases">
        <authorList>
            <person name="Chiriac C."/>
            <person name="Salcher M."/>
            <person name="Ghai R."/>
            <person name="Kavagutti S V."/>
        </authorList>
    </citation>
    <scope>NUCLEOTIDE SEQUENCE</scope>
</reference>
<feature type="domain" description="Sporulation stage II protein D amidase enhancer LytB N-terminal" evidence="1">
    <location>
        <begin position="190"/>
        <end position="276"/>
    </location>
</feature>
<protein>
    <submittedName>
        <fullName evidence="2">Unannotated protein</fullName>
    </submittedName>
</protein>
<evidence type="ECO:0000313" key="2">
    <source>
        <dbReference type="EMBL" id="CAB4534958.1"/>
    </source>
</evidence>
<name>A0A6J6B9E8_9ZZZZ</name>
<dbReference type="EMBL" id="CAEZSP010000001">
    <property type="protein sequence ID" value="CAB4534958.1"/>
    <property type="molecule type" value="Genomic_DNA"/>
</dbReference>
<dbReference type="Pfam" id="PF08486">
    <property type="entry name" value="SpoIID"/>
    <property type="match status" value="1"/>
</dbReference>
<evidence type="ECO:0000259" key="1">
    <source>
        <dbReference type="Pfam" id="PF08486"/>
    </source>
</evidence>
<dbReference type="EMBL" id="CAEZVG010000002">
    <property type="protein sequence ID" value="CAB4616970.1"/>
    <property type="molecule type" value="Genomic_DNA"/>
</dbReference>
<accession>A0A6J6B9E8</accession>
<evidence type="ECO:0000313" key="3">
    <source>
        <dbReference type="EMBL" id="CAB4616970.1"/>
    </source>
</evidence>
<organism evidence="2">
    <name type="scientific">freshwater metagenome</name>
    <dbReference type="NCBI Taxonomy" id="449393"/>
    <lineage>
        <taxon>unclassified sequences</taxon>
        <taxon>metagenomes</taxon>
        <taxon>ecological metagenomes</taxon>
    </lineage>
</organism>
<sequence length="407" mass="42871">MRMSKVHRGAIFLAISLTASLIAPPVFASTAPAIFTFTGSGFGHGVGMSQIGARAMAEAGESATSILKYYYKDVEVIPVVDTATIRVNIGHAIKGAIFSTSTNSSSLKVFAGDLPFSDTATAPILSVANKKKLTISISLDKKGIQGLPGTPAVATLRWSGGAAPVVTVTESTSTSRYRYGQIQIKVVKGALEITNSLALRDEYLLGISEVPTSWPPAILEAQTIAARSYALSKMGAIKPVCDCNVYDHIVDQNFVGFAKESEPRVGQIWRAAVLRTLVDSSTGLAILSNGKPIQAYYFSSSGGATQASADAWGGYTAYTHSVADTASVLATLNPRYASWTATSTQSLVSRAFGLPDVASLEILSRNSAGAVTWIKGISTNGVSMVIRGDTFRSRTKIPSPWFTPVVG</sequence>
<dbReference type="AlphaFoldDB" id="A0A6J6B9E8"/>